<keyword evidence="6 8" id="KW-0472">Membrane</keyword>
<feature type="compositionally biased region" description="Basic and acidic residues" evidence="7">
    <location>
        <begin position="31"/>
        <end position="48"/>
    </location>
</feature>
<evidence type="ECO:0000313" key="10">
    <source>
        <dbReference type="Proteomes" id="UP000708148"/>
    </source>
</evidence>
<feature type="region of interest" description="Disordered" evidence="7">
    <location>
        <begin position="1"/>
        <end position="48"/>
    </location>
</feature>
<comment type="caution">
    <text evidence="9">The sequence shown here is derived from an EMBL/GenBank/DDBJ whole genome shotgun (WGS) entry which is preliminary data.</text>
</comment>
<keyword evidence="10" id="KW-1185">Reference proteome</keyword>
<name>A0A8S1ILX2_9CHLO</name>
<feature type="transmembrane region" description="Helical" evidence="8">
    <location>
        <begin position="319"/>
        <end position="339"/>
    </location>
</feature>
<keyword evidence="3" id="KW-1003">Cell membrane</keyword>
<dbReference type="GO" id="GO:0005886">
    <property type="term" value="C:plasma membrane"/>
    <property type="evidence" value="ECO:0007669"/>
    <property type="project" value="UniProtKB-SubCell"/>
</dbReference>
<feature type="transmembrane region" description="Helical" evidence="8">
    <location>
        <begin position="271"/>
        <end position="299"/>
    </location>
</feature>
<dbReference type="AlphaFoldDB" id="A0A8S1ILX2"/>
<feature type="transmembrane region" description="Helical" evidence="8">
    <location>
        <begin position="714"/>
        <end position="732"/>
    </location>
</feature>
<feature type="transmembrane region" description="Helical" evidence="8">
    <location>
        <begin position="601"/>
        <end position="621"/>
    </location>
</feature>
<dbReference type="OrthoDB" id="1045822at2759"/>
<evidence type="ECO:0000256" key="1">
    <source>
        <dbReference type="ARBA" id="ARBA00004651"/>
    </source>
</evidence>
<keyword evidence="2" id="KW-0813">Transport</keyword>
<accession>A0A8S1ILX2</accession>
<feature type="transmembrane region" description="Helical" evidence="8">
    <location>
        <begin position="377"/>
        <end position="396"/>
    </location>
</feature>
<protein>
    <submittedName>
        <fullName evidence="9">Uncharacterized protein</fullName>
    </submittedName>
</protein>
<proteinExistence type="predicted"/>
<evidence type="ECO:0000256" key="8">
    <source>
        <dbReference type="SAM" id="Phobius"/>
    </source>
</evidence>
<dbReference type="GO" id="GO:0022857">
    <property type="term" value="F:transmembrane transporter activity"/>
    <property type="evidence" value="ECO:0007669"/>
    <property type="project" value="InterPro"/>
</dbReference>
<sequence>MDDGAPQTGATPLVNPSSSEAVAVSVGDGRQVSRGDEDGKASGDGASRDRAEMLVEKAFEDHDRDSFNFRLGSGRWSLRFNPVVTLSSIALIWAFIVWCLSKPDEANEDLKEAKRWITETSTWAYILSQIIWVVFLGVVYFSKYSDLKLGKPDDKPEFSSASWFMMLFASGIAVGFFYFGVGETIFHYEPCSGVNFQSFAGVDGNCQGNRFSDLGDNARAIMALNTTLFHWGIHAWVVYALVGLLLGLICYRQNLPMTMKSCFYPLIGDRIFGWMGDAIDVLSVITTLFGVCTSLGLGVRQINIGLNRYNSDIDVSTDNQVAIIWCVTLIATTSVVLGLRMGIRRFSEVTWLLGMFIVTALFFLGASWYLLNLYVQAWGWYLFSFIPLSFHTDAFAQLGETPDGRGSPESWMDDWTIFYWGWWISWAPFVGVFTAKISKGRTVKEFILGVLCLPTFYSFLWLVVFGGEGLRMERKAAAAGIMCPGTPMGPDDDPENFLGYKEIDGVKITRLSCQPIESQYFDVWDQFPAGDVYGALSIGAIILYFVTSSDSGSLVIDCITANGNPNPPVLQRVFWALTEGAAACALLVAGGQESLSALQTAAIVAGLPYTVVLCFFCVALWDVLKQEYGDFNYNRAVFSSHLVDVFSTQGFTMERLIRTLIAVVCPMVGLGKAGASLHTSKAAKQAEYLAIGFFFYLWIVLMVLIPVVDFNIWAIAWCSYMAFAGLSTRVRINARAMRGIEGDMLTDFLASLVLYPLVAAQLDEDVDVNGPLLSRKAK</sequence>
<feature type="transmembrane region" description="Helical" evidence="8">
    <location>
        <begin position="446"/>
        <end position="465"/>
    </location>
</feature>
<feature type="transmembrane region" description="Helical" evidence="8">
    <location>
        <begin position="687"/>
        <end position="708"/>
    </location>
</feature>
<organism evidence="9 10">
    <name type="scientific">Ostreobium quekettii</name>
    <dbReference type="NCBI Taxonomy" id="121088"/>
    <lineage>
        <taxon>Eukaryota</taxon>
        <taxon>Viridiplantae</taxon>
        <taxon>Chlorophyta</taxon>
        <taxon>core chlorophytes</taxon>
        <taxon>Ulvophyceae</taxon>
        <taxon>TCBD clade</taxon>
        <taxon>Bryopsidales</taxon>
        <taxon>Ostreobineae</taxon>
        <taxon>Ostreobiaceae</taxon>
        <taxon>Ostreobium</taxon>
    </lineage>
</organism>
<feature type="transmembrane region" description="Helical" evidence="8">
    <location>
        <begin position="80"/>
        <end position="103"/>
    </location>
</feature>
<evidence type="ECO:0000313" key="9">
    <source>
        <dbReference type="EMBL" id="CAD7696045.1"/>
    </source>
</evidence>
<feature type="transmembrane region" description="Helical" evidence="8">
    <location>
        <begin position="163"/>
        <end position="181"/>
    </location>
</feature>
<feature type="transmembrane region" description="Helical" evidence="8">
    <location>
        <begin position="351"/>
        <end position="371"/>
    </location>
</feature>
<keyword evidence="5 8" id="KW-1133">Transmembrane helix</keyword>
<dbReference type="Pfam" id="PF02028">
    <property type="entry name" value="BCCT"/>
    <property type="match status" value="2"/>
</dbReference>
<dbReference type="PANTHER" id="PTHR30047">
    <property type="entry name" value="HIGH-AFFINITY CHOLINE TRANSPORT PROTEIN-RELATED"/>
    <property type="match status" value="1"/>
</dbReference>
<comment type="subcellular location">
    <subcellularLocation>
        <location evidence="1">Cell membrane</location>
        <topology evidence="1">Multi-pass membrane protein</topology>
    </subcellularLocation>
</comment>
<dbReference type="InterPro" id="IPR018093">
    <property type="entry name" value="BCCT_CS"/>
</dbReference>
<feature type="transmembrane region" description="Helical" evidence="8">
    <location>
        <begin position="417"/>
        <end position="434"/>
    </location>
</feature>
<reference evidence="9" key="1">
    <citation type="submission" date="2020-12" db="EMBL/GenBank/DDBJ databases">
        <authorList>
            <person name="Iha C."/>
        </authorList>
    </citation>
    <scope>NUCLEOTIDE SEQUENCE</scope>
</reference>
<dbReference type="Proteomes" id="UP000708148">
    <property type="component" value="Unassembled WGS sequence"/>
</dbReference>
<evidence type="ECO:0000256" key="7">
    <source>
        <dbReference type="SAM" id="MobiDB-lite"/>
    </source>
</evidence>
<feature type="transmembrane region" description="Helical" evidence="8">
    <location>
        <begin position="569"/>
        <end position="589"/>
    </location>
</feature>
<feature type="transmembrane region" description="Helical" evidence="8">
    <location>
        <begin position="231"/>
        <end position="251"/>
    </location>
</feature>
<evidence type="ECO:0000256" key="5">
    <source>
        <dbReference type="ARBA" id="ARBA00022989"/>
    </source>
</evidence>
<gene>
    <name evidence="9" type="ORF">OSTQU699_LOCUS1406</name>
</gene>
<feature type="compositionally biased region" description="Polar residues" evidence="7">
    <location>
        <begin position="8"/>
        <end position="20"/>
    </location>
</feature>
<evidence type="ECO:0000256" key="4">
    <source>
        <dbReference type="ARBA" id="ARBA00022692"/>
    </source>
</evidence>
<feature type="transmembrane region" description="Helical" evidence="8">
    <location>
        <begin position="532"/>
        <end position="549"/>
    </location>
</feature>
<keyword evidence="4 8" id="KW-0812">Transmembrane</keyword>
<dbReference type="PANTHER" id="PTHR30047:SF7">
    <property type="entry name" value="HIGH-AFFINITY CHOLINE TRANSPORT PROTEIN"/>
    <property type="match status" value="1"/>
</dbReference>
<dbReference type="PROSITE" id="PS01303">
    <property type="entry name" value="BCCT"/>
    <property type="match status" value="1"/>
</dbReference>
<evidence type="ECO:0000256" key="6">
    <source>
        <dbReference type="ARBA" id="ARBA00023136"/>
    </source>
</evidence>
<dbReference type="EMBL" id="CAJHUC010000426">
    <property type="protein sequence ID" value="CAD7696045.1"/>
    <property type="molecule type" value="Genomic_DNA"/>
</dbReference>
<evidence type="ECO:0000256" key="3">
    <source>
        <dbReference type="ARBA" id="ARBA00022475"/>
    </source>
</evidence>
<feature type="transmembrane region" description="Helical" evidence="8">
    <location>
        <begin position="123"/>
        <end position="142"/>
    </location>
</feature>
<evidence type="ECO:0000256" key="2">
    <source>
        <dbReference type="ARBA" id="ARBA00022448"/>
    </source>
</evidence>
<dbReference type="InterPro" id="IPR000060">
    <property type="entry name" value="BCCT_transptr"/>
</dbReference>